<gene>
    <name evidence="4" type="ORF">BRYFOR_06279</name>
</gene>
<organism evidence="4 5">
    <name type="scientific">Marvinbryantia formatexigens DSM 14469</name>
    <dbReference type="NCBI Taxonomy" id="478749"/>
    <lineage>
        <taxon>Bacteria</taxon>
        <taxon>Bacillati</taxon>
        <taxon>Bacillota</taxon>
        <taxon>Clostridia</taxon>
        <taxon>Lachnospirales</taxon>
        <taxon>Lachnospiraceae</taxon>
        <taxon>Marvinbryantia</taxon>
    </lineage>
</organism>
<protein>
    <recommendedName>
        <fullName evidence="6">DUF3048 domain-containing protein</fullName>
    </recommendedName>
</protein>
<keyword evidence="1" id="KW-0732">Signal</keyword>
<evidence type="ECO:0000259" key="3">
    <source>
        <dbReference type="Pfam" id="PF17479"/>
    </source>
</evidence>
<dbReference type="eggNOG" id="COG1470">
    <property type="taxonomic scope" value="Bacteria"/>
</dbReference>
<proteinExistence type="predicted"/>
<evidence type="ECO:0000313" key="5">
    <source>
        <dbReference type="Proteomes" id="UP000005561"/>
    </source>
</evidence>
<dbReference type="Pfam" id="PF11258">
    <property type="entry name" value="DUF3048"/>
    <property type="match status" value="1"/>
</dbReference>
<evidence type="ECO:0000313" key="4">
    <source>
        <dbReference type="EMBL" id="EET61596.1"/>
    </source>
</evidence>
<dbReference type="Gene3D" id="3.50.90.10">
    <property type="entry name" value="YerB-like"/>
    <property type="match status" value="1"/>
</dbReference>
<sequence>MKAKAFTAMTVLGILSLCLSGIGITAGAEDSYNPSWKETAPRSGALLETPDENGQVHSYLTGKLTDASIAQVRPMSIMINNISDAMPQAGISRADVVYEAPVEGDITRLLAFFEDYADLDKIGPVRSCRDYFIDFAMEFDAIYTHYGQAVYAFDLLNSSMVDNISGLQYQDSVGEILGYAGEDIFYRTDDRPAPHNAYTSYSGLMTAVERNGYSMQYADDYSGHFLFAADGERVSYSDGTATYIRPSLYSNSPYFEYDASSGQYLRYQYGGAQIDELTGSQLAYDNVIIQYCPVRAYDDNGYIDIDTHSGGSAILFTNGTFQNATWSKDGNYGVTRYYDASGNELKINQGKTWVCIVQDTRNGDTLIQ</sequence>
<dbReference type="OrthoDB" id="9779102at2"/>
<feature type="domain" description="DUF3048" evidence="2">
    <location>
        <begin position="60"/>
        <end position="214"/>
    </location>
</feature>
<dbReference type="STRING" id="168384.SAMN05660368_00172"/>
<feature type="domain" description="DUF3048" evidence="3">
    <location>
        <begin position="251"/>
        <end position="354"/>
    </location>
</feature>
<dbReference type="InterPro" id="IPR021416">
    <property type="entry name" value="DUF3048_N"/>
</dbReference>
<accession>C6LCD2</accession>
<evidence type="ECO:0000259" key="2">
    <source>
        <dbReference type="Pfam" id="PF11258"/>
    </source>
</evidence>
<dbReference type="EMBL" id="ACCL02000005">
    <property type="protein sequence ID" value="EET61596.1"/>
    <property type="molecule type" value="Genomic_DNA"/>
</dbReference>
<dbReference type="InterPro" id="IPR035328">
    <property type="entry name" value="DUF3048_C"/>
</dbReference>
<dbReference type="AlphaFoldDB" id="C6LCD2"/>
<evidence type="ECO:0000256" key="1">
    <source>
        <dbReference type="SAM" id="SignalP"/>
    </source>
</evidence>
<dbReference type="Proteomes" id="UP000005561">
    <property type="component" value="Unassembled WGS sequence"/>
</dbReference>
<comment type="caution">
    <text evidence="4">The sequence shown here is derived from an EMBL/GenBank/DDBJ whole genome shotgun (WGS) entry which is preliminary data.</text>
</comment>
<evidence type="ECO:0008006" key="6">
    <source>
        <dbReference type="Google" id="ProtNLM"/>
    </source>
</evidence>
<dbReference type="InterPro" id="IPR023158">
    <property type="entry name" value="YerB-like_sf"/>
</dbReference>
<name>C6LCD2_9FIRM</name>
<dbReference type="Pfam" id="PF17479">
    <property type="entry name" value="DUF3048_C"/>
    <property type="match status" value="1"/>
</dbReference>
<dbReference type="SUPFAM" id="SSF159774">
    <property type="entry name" value="YerB-like"/>
    <property type="match status" value="1"/>
</dbReference>
<keyword evidence="5" id="KW-1185">Reference proteome</keyword>
<feature type="signal peptide" evidence="1">
    <location>
        <begin position="1"/>
        <end position="28"/>
    </location>
</feature>
<feature type="chain" id="PRO_5002967633" description="DUF3048 domain-containing protein" evidence="1">
    <location>
        <begin position="29"/>
        <end position="368"/>
    </location>
</feature>
<dbReference type="RefSeq" id="WP_006861074.1">
    <property type="nucleotide sequence ID" value="NZ_ACCL02000005.1"/>
</dbReference>
<reference evidence="4" key="1">
    <citation type="submission" date="2009-07" db="EMBL/GenBank/DDBJ databases">
        <authorList>
            <person name="Weinstock G."/>
            <person name="Sodergren E."/>
            <person name="Clifton S."/>
            <person name="Fulton L."/>
            <person name="Fulton B."/>
            <person name="Courtney L."/>
            <person name="Fronick C."/>
            <person name="Harrison M."/>
            <person name="Strong C."/>
            <person name="Farmer C."/>
            <person name="Delahaunty K."/>
            <person name="Markovic C."/>
            <person name="Hall O."/>
            <person name="Minx P."/>
            <person name="Tomlinson C."/>
            <person name="Mitreva M."/>
            <person name="Nelson J."/>
            <person name="Hou S."/>
            <person name="Wollam A."/>
            <person name="Pepin K.H."/>
            <person name="Johnson M."/>
            <person name="Bhonagiri V."/>
            <person name="Nash W.E."/>
            <person name="Warren W."/>
            <person name="Chinwalla A."/>
            <person name="Mardis E.R."/>
            <person name="Wilson R.K."/>
        </authorList>
    </citation>
    <scope>NUCLEOTIDE SEQUENCE [LARGE SCALE GENOMIC DNA]</scope>
    <source>
        <strain evidence="4">DSM 14469</strain>
    </source>
</reference>